<gene>
    <name evidence="3" type="ORF">KEG57_46690</name>
</gene>
<proteinExistence type="predicted"/>
<feature type="domain" description="L-Lysine epsilon oxidase N-terminal" evidence="1">
    <location>
        <begin position="8"/>
        <end position="219"/>
    </location>
</feature>
<dbReference type="EMBL" id="JAGTJJ010000063">
    <property type="protein sequence ID" value="MDC3988044.1"/>
    <property type="molecule type" value="Genomic_DNA"/>
</dbReference>
<evidence type="ECO:0000313" key="3">
    <source>
        <dbReference type="EMBL" id="MDC3988044.1"/>
    </source>
</evidence>
<dbReference type="Pfam" id="PF17990">
    <property type="entry name" value="LodA_N"/>
    <property type="match status" value="1"/>
</dbReference>
<dbReference type="AlphaFoldDB" id="A0A9X3XCA2"/>
<evidence type="ECO:0000313" key="4">
    <source>
        <dbReference type="Proteomes" id="UP001151081"/>
    </source>
</evidence>
<keyword evidence="4" id="KW-1185">Reference proteome</keyword>
<dbReference type="InterPro" id="IPR041168">
    <property type="entry name" value="LodA_N"/>
</dbReference>
<dbReference type="Pfam" id="PF18417">
    <property type="entry name" value="LodA_C"/>
    <property type="match status" value="1"/>
</dbReference>
<organism evidence="3 4">
    <name type="scientific">Polyangium jinanense</name>
    <dbReference type="NCBI Taxonomy" id="2829994"/>
    <lineage>
        <taxon>Bacteria</taxon>
        <taxon>Pseudomonadati</taxon>
        <taxon>Myxococcota</taxon>
        <taxon>Polyangia</taxon>
        <taxon>Polyangiales</taxon>
        <taxon>Polyangiaceae</taxon>
        <taxon>Polyangium</taxon>
    </lineage>
</organism>
<accession>A0A9X3XCA2</accession>
<reference evidence="3 4" key="1">
    <citation type="submission" date="2021-04" db="EMBL/GenBank/DDBJ databases">
        <title>Genome analysis of Polyangium sp.</title>
        <authorList>
            <person name="Li Y."/>
            <person name="Wang J."/>
        </authorList>
    </citation>
    <scope>NUCLEOTIDE SEQUENCE [LARGE SCALE GENOMIC DNA]</scope>
    <source>
        <strain evidence="3 4">SDU14</strain>
    </source>
</reference>
<protein>
    <submittedName>
        <fullName evidence="3">LodA/GoxA family CTQ-dependent oxidase</fullName>
    </submittedName>
</protein>
<sequence>MAKVYKIHPGIGVARVGDSSDAFFIGPEIPGERGVVPTPKGEQPVERYKDASGRILRQAARFRVYEYERTDKGALRLLREITAADAEITWHVRLANRKAASKGFASEMPRNPDVPEEELVIAPVFDPIVGANQTAVASRAARFMGTEVYLGELRTDAAGRLLVLGGHGHSASVPTGKPINSFANNPGWHDDVSDGPVTATIRLPNGETREVDAPSWVIVAPPDYAPAIGGITTLYDIAVQASVTRGFEAPPATPSFKRDILPILNRASRLRWVEQWAQWNSIPRDWTTLSRKGDPAASALRQTAYALVKDAQDSGILNDFMFTEVQLAALDAWLAENFVDDASAPEEPIGVTPGGLDRAALDACVGGGFYPGIEAGEKMKTAAMYAERCRLTTAPFVNAEGEQETLVPGALTARMAVPWQADFLKCGVGWWPSQRPSMVMRRPDDATPSAGWTRDIDDHTELVEKFGRLGIIVPRRNAAGEEVLLEAERSEI</sequence>
<evidence type="ECO:0000259" key="2">
    <source>
        <dbReference type="Pfam" id="PF18417"/>
    </source>
</evidence>
<evidence type="ECO:0000259" key="1">
    <source>
        <dbReference type="Pfam" id="PF17990"/>
    </source>
</evidence>
<dbReference type="InterPro" id="IPR041173">
    <property type="entry name" value="LodA_C"/>
</dbReference>
<name>A0A9X3XCA2_9BACT</name>
<comment type="caution">
    <text evidence="3">The sequence shown here is derived from an EMBL/GenBank/DDBJ whole genome shotgun (WGS) entry which is preliminary data.</text>
</comment>
<dbReference type="RefSeq" id="WP_272425864.1">
    <property type="nucleotide sequence ID" value="NZ_JAGTJJ010000063.1"/>
</dbReference>
<feature type="domain" description="L-lysine epsilon oxidase C-terminal" evidence="2">
    <location>
        <begin position="315"/>
        <end position="437"/>
    </location>
</feature>
<dbReference type="Proteomes" id="UP001151081">
    <property type="component" value="Unassembled WGS sequence"/>
</dbReference>